<dbReference type="EMBL" id="ML003920">
    <property type="protein sequence ID" value="RKP33407.1"/>
    <property type="molecule type" value="Genomic_DNA"/>
</dbReference>
<feature type="compositionally biased region" description="Polar residues" evidence="1">
    <location>
        <begin position="105"/>
        <end position="127"/>
    </location>
</feature>
<protein>
    <submittedName>
        <fullName evidence="3">Uncharacterized protein</fullName>
    </submittedName>
</protein>
<dbReference type="AlphaFoldDB" id="A0A4P9ZJL7"/>
<feature type="chain" id="PRO_5020967171" evidence="2">
    <location>
        <begin position="25"/>
        <end position="185"/>
    </location>
</feature>
<evidence type="ECO:0000256" key="2">
    <source>
        <dbReference type="SAM" id="SignalP"/>
    </source>
</evidence>
<gene>
    <name evidence="3" type="ORF">BJ085DRAFT_34054</name>
</gene>
<accession>A0A4P9ZJL7</accession>
<feature type="region of interest" description="Disordered" evidence="1">
    <location>
        <begin position="24"/>
        <end position="48"/>
    </location>
</feature>
<feature type="compositionally biased region" description="Low complexity" evidence="1">
    <location>
        <begin position="140"/>
        <end position="185"/>
    </location>
</feature>
<evidence type="ECO:0000256" key="1">
    <source>
        <dbReference type="SAM" id="MobiDB-lite"/>
    </source>
</evidence>
<dbReference type="Proteomes" id="UP000268162">
    <property type="component" value="Unassembled WGS sequence"/>
</dbReference>
<keyword evidence="4" id="KW-1185">Reference proteome</keyword>
<feature type="region of interest" description="Disordered" evidence="1">
    <location>
        <begin position="77"/>
        <end position="185"/>
    </location>
</feature>
<evidence type="ECO:0000313" key="4">
    <source>
        <dbReference type="Proteomes" id="UP000268162"/>
    </source>
</evidence>
<evidence type="ECO:0000313" key="3">
    <source>
        <dbReference type="EMBL" id="RKP33407.1"/>
    </source>
</evidence>
<sequence>MSFVSIKKLFILGAIIALAMTTRAQSPTTTTSATPSSTTSLASASATNSSSVAVTAPTVINANKALANRAISAAKVNGPSNLKPATRASGRSHSNKKDIKKVQKKGTTTNKAKVNQIQMKINHTRSTQPKPANQPPKNPAPSTSTSAASQSTTATVSTSSTTGATPAPTNPPTVANPAVPQPKAA</sequence>
<feature type="signal peptide" evidence="2">
    <location>
        <begin position="1"/>
        <end position="24"/>
    </location>
</feature>
<proteinExistence type="predicted"/>
<organism evidence="3 4">
    <name type="scientific">Dimargaris cristalligena</name>
    <dbReference type="NCBI Taxonomy" id="215637"/>
    <lineage>
        <taxon>Eukaryota</taxon>
        <taxon>Fungi</taxon>
        <taxon>Fungi incertae sedis</taxon>
        <taxon>Zoopagomycota</taxon>
        <taxon>Kickxellomycotina</taxon>
        <taxon>Dimargaritomycetes</taxon>
        <taxon>Dimargaritales</taxon>
        <taxon>Dimargaritaceae</taxon>
        <taxon>Dimargaris</taxon>
    </lineage>
</organism>
<name>A0A4P9ZJL7_9FUNG</name>
<keyword evidence="2" id="KW-0732">Signal</keyword>
<reference evidence="4" key="1">
    <citation type="journal article" date="2018" name="Nat. Microbiol.">
        <title>Leveraging single-cell genomics to expand the fungal tree of life.</title>
        <authorList>
            <person name="Ahrendt S.R."/>
            <person name="Quandt C.A."/>
            <person name="Ciobanu D."/>
            <person name="Clum A."/>
            <person name="Salamov A."/>
            <person name="Andreopoulos B."/>
            <person name="Cheng J.F."/>
            <person name="Woyke T."/>
            <person name="Pelin A."/>
            <person name="Henrissat B."/>
            <person name="Reynolds N.K."/>
            <person name="Benny G.L."/>
            <person name="Smith M.E."/>
            <person name="James T.Y."/>
            <person name="Grigoriev I.V."/>
        </authorList>
    </citation>
    <scope>NUCLEOTIDE SEQUENCE [LARGE SCALE GENOMIC DNA]</scope>
    <source>
        <strain evidence="4">RSA 468</strain>
    </source>
</reference>